<evidence type="ECO:0000313" key="1">
    <source>
        <dbReference type="EMBL" id="MEN3237919.1"/>
    </source>
</evidence>
<comment type="caution">
    <text evidence="1">The sequence shown here is derived from an EMBL/GenBank/DDBJ whole genome shotgun (WGS) entry which is preliminary data.</text>
</comment>
<sequence length="169" mass="18221">MTYDINSIYVTALRNTRALEKQGLEQMERQISGLQNYPDYADVLKAHIPTTKAQLDRLDAALKAVGESGSSLKETVAGIVGTVGAAVHAATGDETLKNLYAGYAYQYDQIAAYRSLIVIAEAAGQGAQASSFRTSIEEEKKAAEAIDRLIEPVTKTYLSRETSGQKADS</sequence>
<dbReference type="Proteomes" id="UP001407347">
    <property type="component" value="Unassembled WGS sequence"/>
</dbReference>
<dbReference type="Gene3D" id="1.20.1260.10">
    <property type="match status" value="1"/>
</dbReference>
<proteinExistence type="predicted"/>
<dbReference type="InterPro" id="IPR009078">
    <property type="entry name" value="Ferritin-like_SF"/>
</dbReference>
<accession>A0ABV0A266</accession>
<reference evidence="1 2" key="1">
    <citation type="journal article" date="2023" name="PLoS ONE">
        <title>Complete genome assembly of Hawai'i environmental nontuberculous mycobacteria reveals unexpected co-isolation with methylobacteria.</title>
        <authorList>
            <person name="Hendrix J."/>
            <person name="Epperson L.E."/>
            <person name="Tong E.I."/>
            <person name="Chan Y.L."/>
            <person name="Hasan N.A."/>
            <person name="Dawrs S.N."/>
            <person name="Norton G.J."/>
            <person name="Virdi R."/>
            <person name="Crooks J.L."/>
            <person name="Chan E.D."/>
            <person name="Honda J.R."/>
            <person name="Strong M."/>
        </authorList>
    </citation>
    <scope>NUCLEOTIDE SEQUENCE [LARGE SCALE GENOMIC DNA]</scope>
    <source>
        <strain evidence="1 2">NJH_HI04-1</strain>
    </source>
</reference>
<dbReference type="Pfam" id="PF05974">
    <property type="entry name" value="DUF892"/>
    <property type="match status" value="1"/>
</dbReference>
<keyword evidence="2" id="KW-1185">Reference proteome</keyword>
<gene>
    <name evidence="1" type="ORF">PUR29_31105</name>
</gene>
<dbReference type="InterPro" id="IPR012347">
    <property type="entry name" value="Ferritin-like"/>
</dbReference>
<protein>
    <submittedName>
        <fullName evidence="1">DUF892 family protein</fullName>
    </submittedName>
</protein>
<dbReference type="EMBL" id="JAQYXP010000004">
    <property type="protein sequence ID" value="MEN3237919.1"/>
    <property type="molecule type" value="Genomic_DNA"/>
</dbReference>
<dbReference type="InterPro" id="IPR010287">
    <property type="entry name" value="DUF892_YciF-like"/>
</dbReference>
<dbReference type="SUPFAM" id="SSF47240">
    <property type="entry name" value="Ferritin-like"/>
    <property type="match status" value="1"/>
</dbReference>
<name>A0ABV0A266_9HYPH</name>
<organism evidence="1 2">
    <name type="scientific">Methylobacterium ajmalii</name>
    <dbReference type="NCBI Taxonomy" id="2738439"/>
    <lineage>
        <taxon>Bacteria</taxon>
        <taxon>Pseudomonadati</taxon>
        <taxon>Pseudomonadota</taxon>
        <taxon>Alphaproteobacteria</taxon>
        <taxon>Hyphomicrobiales</taxon>
        <taxon>Methylobacteriaceae</taxon>
        <taxon>Methylobacterium</taxon>
    </lineage>
</organism>
<dbReference type="RefSeq" id="WP_346013434.1">
    <property type="nucleotide sequence ID" value="NZ_JAQYXP010000004.1"/>
</dbReference>
<evidence type="ECO:0000313" key="2">
    <source>
        <dbReference type="Proteomes" id="UP001407347"/>
    </source>
</evidence>